<dbReference type="AlphaFoldDB" id="A0AAV2CLZ3"/>
<evidence type="ECO:0000313" key="1">
    <source>
        <dbReference type="EMBL" id="CAL1357259.1"/>
    </source>
</evidence>
<protein>
    <submittedName>
        <fullName evidence="1">Uncharacterized protein</fullName>
    </submittedName>
</protein>
<name>A0AAV2CLZ3_9ROSI</name>
<proteinExistence type="predicted"/>
<gene>
    <name evidence="1" type="ORF">LTRI10_LOCUS4907</name>
</gene>
<dbReference type="EMBL" id="OZ034813">
    <property type="protein sequence ID" value="CAL1357259.1"/>
    <property type="molecule type" value="Genomic_DNA"/>
</dbReference>
<sequence length="130" mass="14549">MEAWKRVWGRLDENRTRDEVLRKLHGHSWTSHGRATHICGCVVFVESKHGQDGNPARPCDPGRVGSLKIELIGTQRFDSHGQLGEPHGRVACPCESGNLGFSANFEPQVRKSDFLSKNRALERESTKNTS</sequence>
<evidence type="ECO:0000313" key="2">
    <source>
        <dbReference type="Proteomes" id="UP001497516"/>
    </source>
</evidence>
<reference evidence="1 2" key="1">
    <citation type="submission" date="2024-04" db="EMBL/GenBank/DDBJ databases">
        <authorList>
            <person name="Fracassetti M."/>
        </authorList>
    </citation>
    <scope>NUCLEOTIDE SEQUENCE [LARGE SCALE GENOMIC DNA]</scope>
</reference>
<dbReference type="Proteomes" id="UP001497516">
    <property type="component" value="Chromosome 1"/>
</dbReference>
<keyword evidence="2" id="KW-1185">Reference proteome</keyword>
<accession>A0AAV2CLZ3</accession>
<organism evidence="1 2">
    <name type="scientific">Linum trigynum</name>
    <dbReference type="NCBI Taxonomy" id="586398"/>
    <lineage>
        <taxon>Eukaryota</taxon>
        <taxon>Viridiplantae</taxon>
        <taxon>Streptophyta</taxon>
        <taxon>Embryophyta</taxon>
        <taxon>Tracheophyta</taxon>
        <taxon>Spermatophyta</taxon>
        <taxon>Magnoliopsida</taxon>
        <taxon>eudicotyledons</taxon>
        <taxon>Gunneridae</taxon>
        <taxon>Pentapetalae</taxon>
        <taxon>rosids</taxon>
        <taxon>fabids</taxon>
        <taxon>Malpighiales</taxon>
        <taxon>Linaceae</taxon>
        <taxon>Linum</taxon>
    </lineage>
</organism>